<gene>
    <name evidence="14" type="ORF">SAMN02745729_109100</name>
</gene>
<dbReference type="GO" id="GO:0006935">
    <property type="term" value="P:chemotaxis"/>
    <property type="evidence" value="ECO:0007669"/>
    <property type="project" value="UniProtKB-ARBA"/>
</dbReference>
<dbReference type="Pfam" id="PF00672">
    <property type="entry name" value="HAMP"/>
    <property type="match status" value="1"/>
</dbReference>
<feature type="region of interest" description="Disordered" evidence="9">
    <location>
        <begin position="323"/>
        <end position="344"/>
    </location>
</feature>
<evidence type="ECO:0000256" key="4">
    <source>
        <dbReference type="ARBA" id="ARBA00022989"/>
    </source>
</evidence>
<dbReference type="Gene3D" id="1.10.287.950">
    <property type="entry name" value="Methyl-accepting chemotaxis protein"/>
    <property type="match status" value="1"/>
</dbReference>
<dbReference type="GO" id="GO:0007165">
    <property type="term" value="P:signal transduction"/>
    <property type="evidence" value="ECO:0007669"/>
    <property type="project" value="UniProtKB-KW"/>
</dbReference>
<evidence type="ECO:0000256" key="9">
    <source>
        <dbReference type="SAM" id="MobiDB-lite"/>
    </source>
</evidence>
<dbReference type="PROSITE" id="PS50111">
    <property type="entry name" value="CHEMOTAXIS_TRANSDUC_2"/>
    <property type="match status" value="1"/>
</dbReference>
<dbReference type="SMART" id="SM00304">
    <property type="entry name" value="HAMP"/>
    <property type="match status" value="2"/>
</dbReference>
<dbReference type="FunFam" id="1.10.287.950:FF:000001">
    <property type="entry name" value="Methyl-accepting chemotaxis sensory transducer"/>
    <property type="match status" value="1"/>
</dbReference>
<evidence type="ECO:0000256" key="3">
    <source>
        <dbReference type="ARBA" id="ARBA00022692"/>
    </source>
</evidence>
<keyword evidence="15" id="KW-1185">Reference proteome</keyword>
<dbReference type="PANTHER" id="PTHR32089:SF119">
    <property type="entry name" value="METHYL-ACCEPTING CHEMOTAXIS PROTEIN CTPL"/>
    <property type="match status" value="1"/>
</dbReference>
<evidence type="ECO:0000313" key="14">
    <source>
        <dbReference type="EMBL" id="SEA89076.1"/>
    </source>
</evidence>
<sequence length="543" mass="58557">MTAKTGFRTRIALPFVITAAALVFVGLFSVNTSRNLVSDTDDLASNYLPAISEILNGDRDLYQALVAQMAAVDAGTNLQEADAKVASFDENAQQAHDRFNQAVARLRGTGVSSSSEGFEQAFRQWESSARQVMELARGGNPERARALSHQVTQPLFSQLRDYFDRVGSHTEQLAQERGAEASSEGVSSSVTTLIITLVSVLLSVVLFFIFMRLILRSITALREQLDNIAKGEGDLTQRIPVESNDDLGRLANSFNLVLSNLQQMIGSIQSLSRDLGQESGRLASAAQDNDAGVSRQTDAISMVATAINEMQSAIEEVAGNASRAADITREADQTGQRSSEIIHQSSAQVRRLAEQTEKAVTSIRTLADNSNEISSVLDVIRDVAEQTNLLALNAAIEAARAGEQGRGFAVVADEVRTLARRTQESTENIQNMISRLQGGVSEVVTVMETGSKEASATESLSSSAEAELQTILQAISHITDVNTSVASATEQQTQVVDEINRSITEINDLATQGADRSRDIGSISRSLDGYAQQLQQQTGRFKV</sequence>
<dbReference type="EMBL" id="FNRJ01000009">
    <property type="protein sequence ID" value="SEA89076.1"/>
    <property type="molecule type" value="Genomic_DNA"/>
</dbReference>
<organism evidence="14 15">
    <name type="scientific">Marinobacterium iners DSM 11526</name>
    <dbReference type="NCBI Taxonomy" id="1122198"/>
    <lineage>
        <taxon>Bacteria</taxon>
        <taxon>Pseudomonadati</taxon>
        <taxon>Pseudomonadota</taxon>
        <taxon>Gammaproteobacteria</taxon>
        <taxon>Oceanospirillales</taxon>
        <taxon>Oceanospirillaceae</taxon>
        <taxon>Marinobacterium</taxon>
    </lineage>
</organism>
<evidence type="ECO:0000256" key="6">
    <source>
        <dbReference type="ARBA" id="ARBA00023224"/>
    </source>
</evidence>
<keyword evidence="5 10" id="KW-0472">Membrane</keyword>
<dbReference type="Pfam" id="PF00015">
    <property type="entry name" value="MCPsignal"/>
    <property type="match status" value="1"/>
</dbReference>
<name>A0A1H4EVT0_9GAMM</name>
<feature type="transmembrane region" description="Helical" evidence="10">
    <location>
        <begin position="193"/>
        <end position="215"/>
    </location>
</feature>
<dbReference type="AlphaFoldDB" id="A0A1H4EVT0"/>
<evidence type="ECO:0000256" key="1">
    <source>
        <dbReference type="ARBA" id="ARBA00004429"/>
    </source>
</evidence>
<dbReference type="Proteomes" id="UP000242469">
    <property type="component" value="Unassembled WGS sequence"/>
</dbReference>
<evidence type="ECO:0000259" key="13">
    <source>
        <dbReference type="PROSITE" id="PS50885"/>
    </source>
</evidence>
<accession>A0A1H4EVT0</accession>
<keyword evidence="2" id="KW-0997">Cell inner membrane</keyword>
<evidence type="ECO:0000259" key="11">
    <source>
        <dbReference type="PROSITE" id="PS50111"/>
    </source>
</evidence>
<dbReference type="SUPFAM" id="SSF47170">
    <property type="entry name" value="Aspartate receptor, ligand-binding domain"/>
    <property type="match status" value="1"/>
</dbReference>
<evidence type="ECO:0000256" key="10">
    <source>
        <dbReference type="SAM" id="Phobius"/>
    </source>
</evidence>
<dbReference type="CDD" id="cd11386">
    <property type="entry name" value="MCP_signal"/>
    <property type="match status" value="1"/>
</dbReference>
<dbReference type="RefSeq" id="WP_091826860.1">
    <property type="nucleotide sequence ID" value="NZ_FNRJ01000009.1"/>
</dbReference>
<dbReference type="InterPro" id="IPR004089">
    <property type="entry name" value="MCPsignal_dom"/>
</dbReference>
<proteinExistence type="inferred from homology"/>
<dbReference type="SUPFAM" id="SSF58104">
    <property type="entry name" value="Methyl-accepting chemotaxis protein (MCP) signaling domain"/>
    <property type="match status" value="1"/>
</dbReference>
<dbReference type="SMART" id="SM00283">
    <property type="entry name" value="MA"/>
    <property type="match status" value="1"/>
</dbReference>
<feature type="domain" description="Methyl-accepting transducer" evidence="11">
    <location>
        <begin position="271"/>
        <end position="507"/>
    </location>
</feature>
<keyword evidence="2" id="KW-1003">Cell membrane</keyword>
<protein>
    <submittedName>
        <fullName evidence="14">Methyl-accepting chemotaxis protein</fullName>
    </submittedName>
</protein>
<evidence type="ECO:0000256" key="2">
    <source>
        <dbReference type="ARBA" id="ARBA00022519"/>
    </source>
</evidence>
<feature type="domain" description="HAMP" evidence="13">
    <location>
        <begin position="212"/>
        <end position="266"/>
    </location>
</feature>
<evidence type="ECO:0000256" key="8">
    <source>
        <dbReference type="PROSITE-ProRule" id="PRU00284"/>
    </source>
</evidence>
<evidence type="ECO:0000313" key="15">
    <source>
        <dbReference type="Proteomes" id="UP000242469"/>
    </source>
</evidence>
<dbReference type="InterPro" id="IPR024478">
    <property type="entry name" value="HlyB_4HB_MCP"/>
</dbReference>
<dbReference type="PANTHER" id="PTHR32089">
    <property type="entry name" value="METHYL-ACCEPTING CHEMOTAXIS PROTEIN MCPB"/>
    <property type="match status" value="1"/>
</dbReference>
<dbReference type="InterPro" id="IPR035440">
    <property type="entry name" value="4HB_MCP_dom_sf"/>
</dbReference>
<evidence type="ECO:0000259" key="12">
    <source>
        <dbReference type="PROSITE" id="PS50192"/>
    </source>
</evidence>
<evidence type="ECO:0000256" key="5">
    <source>
        <dbReference type="ARBA" id="ARBA00023136"/>
    </source>
</evidence>
<reference evidence="15" key="1">
    <citation type="submission" date="2016-10" db="EMBL/GenBank/DDBJ databases">
        <authorList>
            <person name="Varghese N."/>
            <person name="Submissions S."/>
        </authorList>
    </citation>
    <scope>NUCLEOTIDE SEQUENCE [LARGE SCALE GENOMIC DNA]</scope>
    <source>
        <strain evidence="15">DSM 11526</strain>
    </source>
</reference>
<dbReference type="OrthoDB" id="9760371at2"/>
<dbReference type="CDD" id="cd06225">
    <property type="entry name" value="HAMP"/>
    <property type="match status" value="1"/>
</dbReference>
<feature type="transmembrane region" description="Helical" evidence="10">
    <location>
        <begin position="12"/>
        <end position="30"/>
    </location>
</feature>
<dbReference type="GO" id="GO:0005886">
    <property type="term" value="C:plasma membrane"/>
    <property type="evidence" value="ECO:0007669"/>
    <property type="project" value="UniProtKB-SubCell"/>
</dbReference>
<feature type="domain" description="T-SNARE coiled-coil homology" evidence="12">
    <location>
        <begin position="458"/>
        <end position="520"/>
    </location>
</feature>
<dbReference type="InterPro" id="IPR003660">
    <property type="entry name" value="HAMP_dom"/>
</dbReference>
<comment type="subcellular location">
    <subcellularLocation>
        <location evidence="1">Cell inner membrane</location>
        <topology evidence="1">Multi-pass membrane protein</topology>
    </subcellularLocation>
</comment>
<dbReference type="PROSITE" id="PS50192">
    <property type="entry name" value="T_SNARE"/>
    <property type="match status" value="1"/>
</dbReference>
<keyword evidence="3 10" id="KW-0812">Transmembrane</keyword>
<dbReference type="Pfam" id="PF12729">
    <property type="entry name" value="4HB_MCP_1"/>
    <property type="match status" value="1"/>
</dbReference>
<feature type="compositionally biased region" description="Polar residues" evidence="9">
    <location>
        <begin position="333"/>
        <end position="344"/>
    </location>
</feature>
<keyword evidence="6 8" id="KW-0807">Transducer</keyword>
<keyword evidence="4 10" id="KW-1133">Transmembrane helix</keyword>
<evidence type="ECO:0000256" key="7">
    <source>
        <dbReference type="ARBA" id="ARBA00029447"/>
    </source>
</evidence>
<comment type="similarity">
    <text evidence="7">Belongs to the methyl-accepting chemotaxis (MCP) protein family.</text>
</comment>
<dbReference type="InterPro" id="IPR000727">
    <property type="entry name" value="T_SNARE_dom"/>
</dbReference>
<dbReference type="PROSITE" id="PS50885">
    <property type="entry name" value="HAMP"/>
    <property type="match status" value="1"/>
</dbReference>
<dbReference type="STRING" id="1122198.SAMN02745729_109100"/>